<sequence length="79" mass="8687">MFVHPVSQCPSSGFGDSLHVVLPLGCQTLGPKPENIHCLAVFDGVKRFCGIEPVDPNVDDFYIGFGSTELFWKKVCVYP</sequence>
<comment type="caution">
    <text evidence="1">The sequence shown here is derived from an EMBL/GenBank/DDBJ whole genome shotgun (WGS) entry which is preliminary data.</text>
</comment>
<reference evidence="2" key="1">
    <citation type="submission" date="2017-01" db="EMBL/GenBank/DDBJ databases">
        <authorList>
            <person name="Wang Y."/>
            <person name="White M."/>
            <person name="Kvist S."/>
            <person name="Moncalvo J.-M."/>
        </authorList>
    </citation>
    <scope>NUCLEOTIDE SEQUENCE [LARGE SCALE GENOMIC DNA]</scope>
    <source>
        <strain evidence="2">ID-206-W2</strain>
    </source>
</reference>
<name>A0A1R1YJ51_9FUNG</name>
<evidence type="ECO:0000313" key="2">
    <source>
        <dbReference type="Proteomes" id="UP000187429"/>
    </source>
</evidence>
<keyword evidence="2" id="KW-1185">Reference proteome</keyword>
<protein>
    <submittedName>
        <fullName evidence="1">Uncharacterized protein</fullName>
    </submittedName>
</protein>
<dbReference type="AlphaFoldDB" id="A0A1R1YJ51"/>
<dbReference type="Proteomes" id="UP000187429">
    <property type="component" value="Unassembled WGS sequence"/>
</dbReference>
<evidence type="ECO:0000313" key="1">
    <source>
        <dbReference type="EMBL" id="OMJ26910.1"/>
    </source>
</evidence>
<accession>A0A1R1YJ51</accession>
<gene>
    <name evidence="1" type="ORF">AYI69_g3673</name>
</gene>
<dbReference type="EMBL" id="LSSM01001291">
    <property type="protein sequence ID" value="OMJ26910.1"/>
    <property type="molecule type" value="Genomic_DNA"/>
</dbReference>
<proteinExistence type="predicted"/>
<organism evidence="1 2">
    <name type="scientific">Smittium culicis</name>
    <dbReference type="NCBI Taxonomy" id="133412"/>
    <lineage>
        <taxon>Eukaryota</taxon>
        <taxon>Fungi</taxon>
        <taxon>Fungi incertae sedis</taxon>
        <taxon>Zoopagomycota</taxon>
        <taxon>Kickxellomycotina</taxon>
        <taxon>Harpellomycetes</taxon>
        <taxon>Harpellales</taxon>
        <taxon>Legeriomycetaceae</taxon>
        <taxon>Smittium</taxon>
    </lineage>
</organism>